<keyword evidence="2" id="KW-0433">Leucine-rich repeat</keyword>
<evidence type="ECO:0000256" key="5">
    <source>
        <dbReference type="ARBA" id="ARBA00023180"/>
    </source>
</evidence>
<dbReference type="Proteomes" id="UP000607653">
    <property type="component" value="Unassembled WGS sequence"/>
</dbReference>
<comment type="similarity">
    <text evidence="6">Belongs to the polygalacturonase-inhibiting protein family.</text>
</comment>
<dbReference type="Pfam" id="PF08263">
    <property type="entry name" value="LRRNT_2"/>
    <property type="match status" value="1"/>
</dbReference>
<keyword evidence="5" id="KW-0325">Glycoprotein</keyword>
<dbReference type="PANTHER" id="PTHR48059">
    <property type="entry name" value="POLYGALACTURONASE INHIBITOR 1"/>
    <property type="match status" value="1"/>
</dbReference>
<gene>
    <name evidence="9" type="ORF">HUJ06_019666</name>
</gene>
<evidence type="ECO:0000313" key="9">
    <source>
        <dbReference type="EMBL" id="DAD18203.1"/>
    </source>
</evidence>
<comment type="subcellular location">
    <subcellularLocation>
        <location evidence="1">Cell envelope</location>
    </subcellularLocation>
</comment>
<feature type="domain" description="Leucine-rich repeat-containing N-terminal plant-type" evidence="8">
    <location>
        <begin position="26"/>
        <end position="58"/>
    </location>
</feature>
<dbReference type="EMBL" id="DUZY01000001">
    <property type="protein sequence ID" value="DAD18203.1"/>
    <property type="molecule type" value="Genomic_DNA"/>
</dbReference>
<keyword evidence="10" id="KW-1185">Reference proteome</keyword>
<dbReference type="AlphaFoldDB" id="A0A822XEY7"/>
<accession>A0A822XEY7</accession>
<keyword evidence="4" id="KW-0677">Repeat</keyword>
<dbReference type="Pfam" id="PF00560">
    <property type="entry name" value="LRR_1"/>
    <property type="match status" value="3"/>
</dbReference>
<dbReference type="InterPro" id="IPR013210">
    <property type="entry name" value="LRR_N_plant-typ"/>
</dbReference>
<evidence type="ECO:0000256" key="4">
    <source>
        <dbReference type="ARBA" id="ARBA00022737"/>
    </source>
</evidence>
<evidence type="ECO:0000256" key="2">
    <source>
        <dbReference type="ARBA" id="ARBA00022614"/>
    </source>
</evidence>
<evidence type="ECO:0000256" key="1">
    <source>
        <dbReference type="ARBA" id="ARBA00004196"/>
    </source>
</evidence>
<dbReference type="PANTHER" id="PTHR48059:SF30">
    <property type="entry name" value="OS06G0587000 PROTEIN"/>
    <property type="match status" value="1"/>
</dbReference>
<feature type="region of interest" description="Disordered" evidence="7">
    <location>
        <begin position="254"/>
        <end position="297"/>
    </location>
</feature>
<evidence type="ECO:0000259" key="8">
    <source>
        <dbReference type="Pfam" id="PF08263"/>
    </source>
</evidence>
<dbReference type="Gene3D" id="3.80.10.10">
    <property type="entry name" value="Ribonuclease Inhibitor"/>
    <property type="match status" value="2"/>
</dbReference>
<dbReference type="InterPro" id="IPR051848">
    <property type="entry name" value="PGIP"/>
</dbReference>
<dbReference type="SUPFAM" id="SSF52058">
    <property type="entry name" value="L domain-like"/>
    <property type="match status" value="1"/>
</dbReference>
<evidence type="ECO:0000256" key="6">
    <source>
        <dbReference type="ARBA" id="ARBA00038043"/>
    </source>
</evidence>
<dbReference type="InterPro" id="IPR001611">
    <property type="entry name" value="Leu-rich_rpt"/>
</dbReference>
<sequence length="297" mass="33259">MDVSNYQLSCTSNFSYAIFLHQVKNSHLDDSTGSLHDWNLPPQVTNTTPCNWTGIVCDPLSLSVISIYLLGLHIYGYFPVDFCRFPTLQILSLADNFFNDSLTSASISSCSHLHHLNLPLNLFVGNLPDFTPDFVNLRSLDLSLNFSGHIPPSFGRFPNLTILCLLGNLLNGIIPAFLTNLTQLTRFALAYNPFTPGPLPLHIGNLTKLENLWLPNCNLVGEIPEPLGNFVSLKNLDLSDNCLSHKIPESIGGLRSVHQSDKAPTAWKKKEEERKGKGKKRDRGREREGYRERNVEE</sequence>
<dbReference type="FunFam" id="3.80.10.10:FF:000041">
    <property type="entry name" value="LRR receptor-like serine/threonine-protein kinase ERECTA"/>
    <property type="match status" value="1"/>
</dbReference>
<organism evidence="9 10">
    <name type="scientific">Nelumbo nucifera</name>
    <name type="common">Sacred lotus</name>
    <dbReference type="NCBI Taxonomy" id="4432"/>
    <lineage>
        <taxon>Eukaryota</taxon>
        <taxon>Viridiplantae</taxon>
        <taxon>Streptophyta</taxon>
        <taxon>Embryophyta</taxon>
        <taxon>Tracheophyta</taxon>
        <taxon>Spermatophyta</taxon>
        <taxon>Magnoliopsida</taxon>
        <taxon>Proteales</taxon>
        <taxon>Nelumbonaceae</taxon>
        <taxon>Nelumbo</taxon>
    </lineage>
</organism>
<evidence type="ECO:0000256" key="7">
    <source>
        <dbReference type="SAM" id="MobiDB-lite"/>
    </source>
</evidence>
<evidence type="ECO:0000256" key="3">
    <source>
        <dbReference type="ARBA" id="ARBA00022729"/>
    </source>
</evidence>
<evidence type="ECO:0000313" key="10">
    <source>
        <dbReference type="Proteomes" id="UP000607653"/>
    </source>
</evidence>
<dbReference type="InterPro" id="IPR032675">
    <property type="entry name" value="LRR_dom_sf"/>
</dbReference>
<proteinExistence type="inferred from homology"/>
<feature type="compositionally biased region" description="Basic and acidic residues" evidence="7">
    <location>
        <begin position="283"/>
        <end position="297"/>
    </location>
</feature>
<reference evidence="9 10" key="1">
    <citation type="journal article" date="2020" name="Mol. Biol. Evol.">
        <title>Distinct Expression and Methylation Patterns for Genes with Different Fates following a Single Whole-Genome Duplication in Flowering Plants.</title>
        <authorList>
            <person name="Shi T."/>
            <person name="Rahmani R.S."/>
            <person name="Gugger P.F."/>
            <person name="Wang M."/>
            <person name="Li H."/>
            <person name="Zhang Y."/>
            <person name="Li Z."/>
            <person name="Wang Q."/>
            <person name="Van de Peer Y."/>
            <person name="Marchal K."/>
            <person name="Chen J."/>
        </authorList>
    </citation>
    <scope>NUCLEOTIDE SEQUENCE [LARGE SCALE GENOMIC DNA]</scope>
    <source>
        <tissue evidence="9">Leaf</tissue>
    </source>
</reference>
<protein>
    <recommendedName>
        <fullName evidence="8">Leucine-rich repeat-containing N-terminal plant-type domain-containing protein</fullName>
    </recommendedName>
</protein>
<name>A0A822XEY7_NELNU</name>
<comment type="caution">
    <text evidence="9">The sequence shown here is derived from an EMBL/GenBank/DDBJ whole genome shotgun (WGS) entry which is preliminary data.</text>
</comment>
<keyword evidence="3" id="KW-0732">Signal</keyword>